<feature type="compositionally biased region" description="Basic and acidic residues" evidence="1">
    <location>
        <begin position="177"/>
        <end position="186"/>
    </location>
</feature>
<dbReference type="InterPro" id="IPR045117">
    <property type="entry name" value="ATXN2-like"/>
</dbReference>
<organism evidence="3 4">
    <name type="scientific">Camellia sinensis var. sinensis</name>
    <name type="common">China tea</name>
    <dbReference type="NCBI Taxonomy" id="542762"/>
    <lineage>
        <taxon>Eukaryota</taxon>
        <taxon>Viridiplantae</taxon>
        <taxon>Streptophyta</taxon>
        <taxon>Embryophyta</taxon>
        <taxon>Tracheophyta</taxon>
        <taxon>Spermatophyta</taxon>
        <taxon>Magnoliopsida</taxon>
        <taxon>eudicotyledons</taxon>
        <taxon>Gunneridae</taxon>
        <taxon>Pentapetalae</taxon>
        <taxon>asterids</taxon>
        <taxon>Ericales</taxon>
        <taxon>Theaceae</taxon>
        <taxon>Camellia</taxon>
    </lineage>
</organism>
<feature type="domain" description="Ataxin 2 SM" evidence="2">
    <location>
        <begin position="21"/>
        <end position="93"/>
    </location>
</feature>
<proteinExistence type="predicted"/>
<keyword evidence="4" id="KW-1185">Reference proteome</keyword>
<reference evidence="3 4" key="1">
    <citation type="journal article" date="2018" name="Proc. Natl. Acad. Sci. U.S.A.">
        <title>Draft genome sequence of Camellia sinensis var. sinensis provides insights into the evolution of the tea genome and tea quality.</title>
        <authorList>
            <person name="Wei C."/>
            <person name="Yang H."/>
            <person name="Wang S."/>
            <person name="Zhao J."/>
            <person name="Liu C."/>
            <person name="Gao L."/>
            <person name="Xia E."/>
            <person name="Lu Y."/>
            <person name="Tai Y."/>
            <person name="She G."/>
            <person name="Sun J."/>
            <person name="Cao H."/>
            <person name="Tong W."/>
            <person name="Gao Q."/>
            <person name="Li Y."/>
            <person name="Deng W."/>
            <person name="Jiang X."/>
            <person name="Wang W."/>
            <person name="Chen Q."/>
            <person name="Zhang S."/>
            <person name="Li H."/>
            <person name="Wu J."/>
            <person name="Wang P."/>
            <person name="Li P."/>
            <person name="Shi C."/>
            <person name="Zheng F."/>
            <person name="Jian J."/>
            <person name="Huang B."/>
            <person name="Shan D."/>
            <person name="Shi M."/>
            <person name="Fang C."/>
            <person name="Yue Y."/>
            <person name="Li F."/>
            <person name="Li D."/>
            <person name="Wei S."/>
            <person name="Han B."/>
            <person name="Jiang C."/>
            <person name="Yin Y."/>
            <person name="Xia T."/>
            <person name="Zhang Z."/>
            <person name="Bennetzen J.L."/>
            <person name="Zhao S."/>
            <person name="Wan X."/>
        </authorList>
    </citation>
    <scope>NUCLEOTIDE SEQUENCE [LARGE SCALE GENOMIC DNA]</scope>
    <source>
        <strain evidence="4">cv. Shuchazao</strain>
        <tissue evidence="3">Leaf</tissue>
    </source>
</reference>
<dbReference type="PANTHER" id="PTHR12854">
    <property type="entry name" value="ATAXIN 2-RELATED"/>
    <property type="match status" value="1"/>
</dbReference>
<dbReference type="GO" id="GO:0010494">
    <property type="term" value="C:cytoplasmic stress granule"/>
    <property type="evidence" value="ECO:0007669"/>
    <property type="project" value="TreeGrafter"/>
</dbReference>
<dbReference type="Pfam" id="PF14438">
    <property type="entry name" value="SM-ATX"/>
    <property type="match status" value="1"/>
</dbReference>
<feature type="compositionally biased region" description="Basic and acidic residues" evidence="1">
    <location>
        <begin position="208"/>
        <end position="223"/>
    </location>
</feature>
<dbReference type="EMBL" id="SDRB02000649">
    <property type="protein sequence ID" value="THG22846.1"/>
    <property type="molecule type" value="Genomic_DNA"/>
</dbReference>
<dbReference type="AlphaFoldDB" id="A0A4S4F1V1"/>
<feature type="compositionally biased region" description="Basic and acidic residues" evidence="1">
    <location>
        <begin position="291"/>
        <end position="302"/>
    </location>
</feature>
<name>A0A4S4F1V1_CAMSN</name>
<feature type="region of interest" description="Disordered" evidence="1">
    <location>
        <begin position="291"/>
        <end position="310"/>
    </location>
</feature>
<evidence type="ECO:0000313" key="4">
    <source>
        <dbReference type="Proteomes" id="UP000306102"/>
    </source>
</evidence>
<dbReference type="Proteomes" id="UP000306102">
    <property type="component" value="Unassembled WGS sequence"/>
</dbReference>
<dbReference type="PANTHER" id="PTHR12854:SF12">
    <property type="entry name" value="POLYADENYLATE-BINDING PROTEIN INTERACTING PROTEIN"/>
    <property type="match status" value="1"/>
</dbReference>
<gene>
    <name evidence="3" type="ORF">TEA_023159</name>
</gene>
<protein>
    <recommendedName>
        <fullName evidence="2">Ataxin 2 SM domain-containing protein</fullName>
    </recommendedName>
</protein>
<comment type="caution">
    <text evidence="3">The sequence shown here is derived from an EMBL/GenBank/DDBJ whole genome shotgun (WGS) entry which is preliminary data.</text>
</comment>
<dbReference type="GO" id="GO:0003729">
    <property type="term" value="F:mRNA binding"/>
    <property type="evidence" value="ECO:0007669"/>
    <property type="project" value="TreeGrafter"/>
</dbReference>
<sequence length="632" mass="67845">MGYRNRELHGQEIAVPASFSDALLFTTMCIIGLPVDVHVKDGSVYSGIFHTACVENDYGIVLKKARMIKKGNCDANVVSGDLIETLVVISEDLGISLPTDGVACNVAGDDAGDVVGTIPTLECADRGVKMKKSNKINMERIQTSRTRRPPQVENRIAYGFAPTAVCHVGNAPIVENGKSDGIDSNKEASSAQVNGRQVVDGRSQGKQFDFEGKSDFQKEETKSEVQGSGSSFDIVEHFPRWDHGMHLGIVIRLDACFSQSKAVEEVHQDIASKQLPSGGPSDRPASSIVKLKDQNQERHTSEDSSYSTASSVSTSGTLFVEAITESCVSSSTPTEMVLPKNSSLTSKEFKLNPGAKVFCPSFANHKSVTPPAMPTTVANVSYIPDNFPVVPIASALPEVDMSSFVPRSSLPVKFVPHGNLIAGNGINDSQYSQPIIQKNFHGIRALETLETVHLSASRVMVVDRLLESRSPLLLSAPCLAIVVFWFTSSSPLIIEHVGSRTQPARYAGDHHSIQAGPAYMHSNSQNVMVGRLGQLIYMHPVSHGVNQGVAAFSQVSTHPLLNTHQGHLPKHQGSAAAQALQLCLTPPFIASGQQQPFAVQSNIPLPVPQPPFPVIQPIPVPGSTGIFNTKCP</sequence>
<evidence type="ECO:0000313" key="3">
    <source>
        <dbReference type="EMBL" id="THG22846.1"/>
    </source>
</evidence>
<dbReference type="STRING" id="542762.A0A4S4F1V1"/>
<evidence type="ECO:0000256" key="1">
    <source>
        <dbReference type="SAM" id="MobiDB-lite"/>
    </source>
</evidence>
<dbReference type="InterPro" id="IPR025852">
    <property type="entry name" value="SM_dom_ATX"/>
</dbReference>
<feature type="region of interest" description="Disordered" evidence="1">
    <location>
        <begin position="176"/>
        <end position="229"/>
    </location>
</feature>
<accession>A0A4S4F1V1</accession>
<dbReference type="GO" id="GO:0034063">
    <property type="term" value="P:stress granule assembly"/>
    <property type="evidence" value="ECO:0007669"/>
    <property type="project" value="TreeGrafter"/>
</dbReference>
<evidence type="ECO:0000259" key="2">
    <source>
        <dbReference type="Pfam" id="PF14438"/>
    </source>
</evidence>